<feature type="compositionally biased region" description="Polar residues" evidence="1">
    <location>
        <begin position="50"/>
        <end position="68"/>
    </location>
</feature>
<comment type="caution">
    <text evidence="2">The sequence shown here is derived from an EMBL/GenBank/DDBJ whole genome shotgun (WGS) entry which is preliminary data.</text>
</comment>
<evidence type="ECO:0000313" key="2">
    <source>
        <dbReference type="EMBL" id="CAJ0570694.1"/>
    </source>
</evidence>
<dbReference type="AlphaFoldDB" id="A0AA36CLS1"/>
<accession>A0AA36CLS1</accession>
<evidence type="ECO:0000256" key="1">
    <source>
        <dbReference type="SAM" id="MobiDB-lite"/>
    </source>
</evidence>
<protein>
    <submittedName>
        <fullName evidence="2">Uncharacterized protein</fullName>
    </submittedName>
</protein>
<reference evidence="2" key="1">
    <citation type="submission" date="2023-06" db="EMBL/GenBank/DDBJ databases">
        <authorList>
            <person name="Delattre M."/>
        </authorList>
    </citation>
    <scope>NUCLEOTIDE SEQUENCE</scope>
    <source>
        <strain evidence="2">AF72</strain>
    </source>
</reference>
<sequence length="520" mass="58279">MAAKKDRATGSTPWYFEEQRRRQMLADKQQQQEQKKAAGGGWLGRLTRMVTGSSSKLTPYRQTESTSRLPRMDAMNPEKSFSHATPPQASTPEPDVAPSPPASVKRNRLLRSLIYDQPAPISESPELEEQENSDMFVLEGRRVVRRSMPMQVEDTHMVDLSPMAERTPRRSIRLTQQTLERLEEEVRTESANGFLTPEKERVNAPIAVHDDFTSTPTRTSDRKTPKSGLRPGGTSSSTLSRISGMIKRGISSVGKGKQSQPHTPVSKLIRRDTLESTKSEGWKRRRYSDVGGYAGLQGLMSTPTSSTRMLTDNDIERLRHFQDVVQISPTEAKSLVRQSMDNFPELPFDAIVADALIDGKPISAFSEWLFKHFDIMGEVQDIVKMPSFFGNTVKLRVPRKGTGEEIIIAIGVLRERGSNAAAAARIGYDSAITLACQGREKTRVLVVPAFFPCDTQYNETLADAMLRTVFRITHTQPGLSSVIICGQSVEERMCLQRQFDKLIYDKSKPVDQSMYEPPNQ</sequence>
<feature type="region of interest" description="Disordered" evidence="1">
    <location>
        <begin position="1"/>
        <end position="103"/>
    </location>
</feature>
<feature type="region of interest" description="Disordered" evidence="1">
    <location>
        <begin position="200"/>
        <end position="272"/>
    </location>
</feature>
<feature type="non-terminal residue" evidence="2">
    <location>
        <position position="520"/>
    </location>
</feature>
<name>A0AA36CLS1_9BILA</name>
<organism evidence="2 3">
    <name type="scientific">Mesorhabditis spiculigera</name>
    <dbReference type="NCBI Taxonomy" id="96644"/>
    <lineage>
        <taxon>Eukaryota</taxon>
        <taxon>Metazoa</taxon>
        <taxon>Ecdysozoa</taxon>
        <taxon>Nematoda</taxon>
        <taxon>Chromadorea</taxon>
        <taxon>Rhabditida</taxon>
        <taxon>Rhabditina</taxon>
        <taxon>Rhabditomorpha</taxon>
        <taxon>Rhabditoidea</taxon>
        <taxon>Rhabditidae</taxon>
        <taxon>Mesorhabditinae</taxon>
        <taxon>Mesorhabditis</taxon>
    </lineage>
</organism>
<proteinExistence type="predicted"/>
<dbReference type="EMBL" id="CATQJA010002447">
    <property type="protein sequence ID" value="CAJ0570694.1"/>
    <property type="molecule type" value="Genomic_DNA"/>
</dbReference>
<feature type="compositionally biased region" description="Basic and acidic residues" evidence="1">
    <location>
        <begin position="200"/>
        <end position="212"/>
    </location>
</feature>
<gene>
    <name evidence="2" type="ORF">MSPICULIGERA_LOCUS9131</name>
</gene>
<keyword evidence="3" id="KW-1185">Reference proteome</keyword>
<dbReference type="Proteomes" id="UP001177023">
    <property type="component" value="Unassembled WGS sequence"/>
</dbReference>
<evidence type="ECO:0000313" key="3">
    <source>
        <dbReference type="Proteomes" id="UP001177023"/>
    </source>
</evidence>
<feature type="compositionally biased region" description="Polar residues" evidence="1">
    <location>
        <begin position="82"/>
        <end position="91"/>
    </location>
</feature>